<feature type="transmembrane region" description="Helical" evidence="1">
    <location>
        <begin position="32"/>
        <end position="49"/>
    </location>
</feature>
<name>A0A9W4N9R6_PENNA</name>
<keyword evidence="1" id="KW-0472">Membrane</keyword>
<comment type="caution">
    <text evidence="2">The sequence shown here is derived from an EMBL/GenBank/DDBJ whole genome shotgun (WGS) entry which is preliminary data.</text>
</comment>
<sequence>MTASSQMEKIYLPILKHCVESSGFLKNEFRKIVGAIILLANPLLVYSLSRLLGIEERSLTALLDAFHSVLDVPRDTCMPVRILHLSFREFLIDA</sequence>
<dbReference type="EMBL" id="CAJVNV010000647">
    <property type="protein sequence ID" value="CAG8340472.1"/>
    <property type="molecule type" value="Genomic_DNA"/>
</dbReference>
<evidence type="ECO:0000313" key="2">
    <source>
        <dbReference type="EMBL" id="CAG8340472.1"/>
    </source>
</evidence>
<dbReference type="Proteomes" id="UP001153461">
    <property type="component" value="Unassembled WGS sequence"/>
</dbReference>
<dbReference type="AlphaFoldDB" id="A0A9W4N9R6"/>
<reference evidence="2" key="1">
    <citation type="submission" date="2021-07" db="EMBL/GenBank/DDBJ databases">
        <authorList>
            <person name="Branca A.L. A."/>
        </authorList>
    </citation>
    <scope>NUCLEOTIDE SEQUENCE</scope>
</reference>
<keyword evidence="1" id="KW-0812">Transmembrane</keyword>
<gene>
    <name evidence="2" type="ORF">PNAL_LOCUS10831</name>
</gene>
<proteinExistence type="predicted"/>
<accession>A0A9W4N9R6</accession>
<keyword evidence="1" id="KW-1133">Transmembrane helix</keyword>
<evidence type="ECO:0000256" key="1">
    <source>
        <dbReference type="SAM" id="Phobius"/>
    </source>
</evidence>
<evidence type="ECO:0000313" key="3">
    <source>
        <dbReference type="Proteomes" id="UP001153461"/>
    </source>
</evidence>
<organism evidence="2 3">
    <name type="scientific">Penicillium nalgiovense</name>
    <dbReference type="NCBI Taxonomy" id="60175"/>
    <lineage>
        <taxon>Eukaryota</taxon>
        <taxon>Fungi</taxon>
        <taxon>Dikarya</taxon>
        <taxon>Ascomycota</taxon>
        <taxon>Pezizomycotina</taxon>
        <taxon>Eurotiomycetes</taxon>
        <taxon>Eurotiomycetidae</taxon>
        <taxon>Eurotiales</taxon>
        <taxon>Aspergillaceae</taxon>
        <taxon>Penicillium</taxon>
    </lineage>
</organism>
<protein>
    <submittedName>
        <fullName evidence="2">Uncharacterized protein</fullName>
    </submittedName>
</protein>